<organism evidence="1 2">
    <name type="scientific">Thelohanellus kitauei</name>
    <name type="common">Myxosporean</name>
    <dbReference type="NCBI Taxonomy" id="669202"/>
    <lineage>
        <taxon>Eukaryota</taxon>
        <taxon>Metazoa</taxon>
        <taxon>Cnidaria</taxon>
        <taxon>Myxozoa</taxon>
        <taxon>Myxosporea</taxon>
        <taxon>Bivalvulida</taxon>
        <taxon>Platysporina</taxon>
        <taxon>Myxobolidae</taxon>
        <taxon>Thelohanellus</taxon>
    </lineage>
</organism>
<reference evidence="1 2" key="1">
    <citation type="journal article" date="2014" name="Genome Biol. Evol.">
        <title>The genome of the myxosporean Thelohanellus kitauei shows adaptations to nutrient acquisition within its fish host.</title>
        <authorList>
            <person name="Yang Y."/>
            <person name="Xiong J."/>
            <person name="Zhou Z."/>
            <person name="Huo F."/>
            <person name="Miao W."/>
            <person name="Ran C."/>
            <person name="Liu Y."/>
            <person name="Zhang J."/>
            <person name="Feng J."/>
            <person name="Wang M."/>
            <person name="Wang M."/>
            <person name="Wang L."/>
            <person name="Yao B."/>
        </authorList>
    </citation>
    <scope>NUCLEOTIDE SEQUENCE [LARGE SCALE GENOMIC DNA]</scope>
    <source>
        <strain evidence="1">Wuqing</strain>
    </source>
</reference>
<proteinExistence type="predicted"/>
<evidence type="ECO:0000313" key="2">
    <source>
        <dbReference type="Proteomes" id="UP000031668"/>
    </source>
</evidence>
<name>A0A0C2MJD1_THEKT</name>
<sequence length="185" mass="21886">MLDTAQDLQRYVGYFESVEAYLQAAIFAETNELEYRKIIVGYEQAGEMMSIVDASQAIVCIQSAIDICVKHGDINVAIQKCMEYGYKIFKSTKDKQKRDEFWDQGKRLRVEHKIPHSCVITKFEERKYYFDCQKVKEDIRKFNVEEEIDGRVIIKHKSLCRKCIGPYNQLCDYFDEIAEEYHKYL</sequence>
<dbReference type="Proteomes" id="UP000031668">
    <property type="component" value="Unassembled WGS sequence"/>
</dbReference>
<evidence type="ECO:0000313" key="1">
    <source>
        <dbReference type="EMBL" id="KII67256.1"/>
    </source>
</evidence>
<dbReference type="AlphaFoldDB" id="A0A0C2MJD1"/>
<comment type="caution">
    <text evidence="1">The sequence shown here is derived from an EMBL/GenBank/DDBJ whole genome shotgun (WGS) entry which is preliminary data.</text>
</comment>
<gene>
    <name evidence="1" type="ORF">RF11_11614</name>
</gene>
<protein>
    <submittedName>
        <fullName evidence="1">Uncharacterized protein</fullName>
    </submittedName>
</protein>
<keyword evidence="2" id="KW-1185">Reference proteome</keyword>
<accession>A0A0C2MJD1</accession>
<dbReference type="EMBL" id="JWZT01003261">
    <property type="protein sequence ID" value="KII67256.1"/>
    <property type="molecule type" value="Genomic_DNA"/>
</dbReference>